<sequence>MRIAIFDFDGTLYSKETFQLLMDHLKDHPVHGPKYKPFFRKILPLYIGYKLKIVPEPTMKERSMQIYAGALHTLSKKELDDYFLEMKDSMREGFNVDVINRLKQHKDEGVHVMLVSGAYTSLLHAVTKGLGFDTIIGTDIPFTKDGTFNKDISIYHIQGKRKNEKIMESLAGNEIDWANSFAYGDSLSDLPVLELVGKPVAVKPEERLERVAIERDWAIL</sequence>
<dbReference type="PANTHER" id="PTHR43344:SF13">
    <property type="entry name" value="PHOSPHATASE RV3661-RELATED"/>
    <property type="match status" value="1"/>
</dbReference>
<dbReference type="Pfam" id="PF12710">
    <property type="entry name" value="HAD"/>
    <property type="match status" value="1"/>
</dbReference>
<name>A0AAW9AD50_9BACL</name>
<evidence type="ECO:0000256" key="4">
    <source>
        <dbReference type="ARBA" id="ARBA00022842"/>
    </source>
</evidence>
<evidence type="ECO:0000256" key="2">
    <source>
        <dbReference type="ARBA" id="ARBA00022723"/>
    </source>
</evidence>
<dbReference type="GO" id="GO:0016787">
    <property type="term" value="F:hydrolase activity"/>
    <property type="evidence" value="ECO:0007669"/>
    <property type="project" value="UniProtKB-KW"/>
</dbReference>
<organism evidence="5 6">
    <name type="scientific">Sporosarcina thermotolerans</name>
    <dbReference type="NCBI Taxonomy" id="633404"/>
    <lineage>
        <taxon>Bacteria</taxon>
        <taxon>Bacillati</taxon>
        <taxon>Bacillota</taxon>
        <taxon>Bacilli</taxon>
        <taxon>Bacillales</taxon>
        <taxon>Caryophanaceae</taxon>
        <taxon>Sporosarcina</taxon>
    </lineage>
</organism>
<dbReference type="EMBL" id="JAUBDJ010000004">
    <property type="protein sequence ID" value="MDW0117071.1"/>
    <property type="molecule type" value="Genomic_DNA"/>
</dbReference>
<dbReference type="Proteomes" id="UP001271648">
    <property type="component" value="Unassembled WGS sequence"/>
</dbReference>
<protein>
    <submittedName>
        <fullName evidence="5">HAD-IB family hydrolase</fullName>
    </submittedName>
</protein>
<dbReference type="NCBIfam" id="TIGR01488">
    <property type="entry name" value="HAD-SF-IB"/>
    <property type="match status" value="1"/>
</dbReference>
<dbReference type="SUPFAM" id="SSF56784">
    <property type="entry name" value="HAD-like"/>
    <property type="match status" value="1"/>
</dbReference>
<keyword evidence="3 5" id="KW-0378">Hydrolase</keyword>
<dbReference type="Gene3D" id="1.20.1440.100">
    <property type="entry name" value="SG protein - dephosphorylation function"/>
    <property type="match status" value="1"/>
</dbReference>
<keyword evidence="4" id="KW-0460">Magnesium</keyword>
<dbReference type="InterPro" id="IPR036412">
    <property type="entry name" value="HAD-like_sf"/>
</dbReference>
<dbReference type="NCBIfam" id="TIGR01490">
    <property type="entry name" value="HAD-SF-IB-hyp1"/>
    <property type="match status" value="1"/>
</dbReference>
<dbReference type="PROSITE" id="PS01228">
    <property type="entry name" value="COF_1"/>
    <property type="match status" value="1"/>
</dbReference>
<gene>
    <name evidence="5" type="ORF">QTL97_09000</name>
</gene>
<evidence type="ECO:0000256" key="3">
    <source>
        <dbReference type="ARBA" id="ARBA00022801"/>
    </source>
</evidence>
<accession>A0AAW9AD50</accession>
<keyword evidence="6" id="KW-1185">Reference proteome</keyword>
<dbReference type="AlphaFoldDB" id="A0AAW9AD50"/>
<comment type="similarity">
    <text evidence="1">Belongs to the HAD-like hydrolase superfamily. SerB family.</text>
</comment>
<dbReference type="PANTHER" id="PTHR43344">
    <property type="entry name" value="PHOSPHOSERINE PHOSPHATASE"/>
    <property type="match status" value="1"/>
</dbReference>
<dbReference type="InterPro" id="IPR050582">
    <property type="entry name" value="HAD-like_SerB"/>
</dbReference>
<dbReference type="Gene3D" id="3.40.50.1000">
    <property type="entry name" value="HAD superfamily/HAD-like"/>
    <property type="match status" value="1"/>
</dbReference>
<keyword evidence="2" id="KW-0479">Metal-binding</keyword>
<evidence type="ECO:0000313" key="6">
    <source>
        <dbReference type="Proteomes" id="UP001271648"/>
    </source>
</evidence>
<proteinExistence type="inferred from homology"/>
<dbReference type="RefSeq" id="WP_317940658.1">
    <property type="nucleotide sequence ID" value="NZ_JAUBDJ010000004.1"/>
</dbReference>
<dbReference type="InterPro" id="IPR006385">
    <property type="entry name" value="HAD_hydro_SerB1"/>
</dbReference>
<evidence type="ECO:0000313" key="5">
    <source>
        <dbReference type="EMBL" id="MDW0117071.1"/>
    </source>
</evidence>
<reference evidence="5 6" key="1">
    <citation type="submission" date="2023-06" db="EMBL/GenBank/DDBJ databases">
        <title>Sporosarcina sp. nov., isolated from Korean traditional fermented seafood 'Jeotgal'.</title>
        <authorList>
            <person name="Yang A.I."/>
            <person name="Shin N.-R."/>
        </authorList>
    </citation>
    <scope>NUCLEOTIDE SEQUENCE [LARGE SCALE GENOMIC DNA]</scope>
    <source>
        <strain evidence="5 6">KCTC43456</strain>
    </source>
</reference>
<dbReference type="InterPro" id="IPR023214">
    <property type="entry name" value="HAD_sf"/>
</dbReference>
<comment type="caution">
    <text evidence="5">The sequence shown here is derived from an EMBL/GenBank/DDBJ whole genome shotgun (WGS) entry which is preliminary data.</text>
</comment>
<dbReference type="GO" id="GO:0046872">
    <property type="term" value="F:metal ion binding"/>
    <property type="evidence" value="ECO:0007669"/>
    <property type="project" value="UniProtKB-KW"/>
</dbReference>
<evidence type="ECO:0000256" key="1">
    <source>
        <dbReference type="ARBA" id="ARBA00009184"/>
    </source>
</evidence>